<dbReference type="InterPro" id="IPR025711">
    <property type="entry name" value="PepSY"/>
</dbReference>
<dbReference type="RefSeq" id="WP_188105358.1">
    <property type="nucleotide sequence ID" value="NZ_JAANIH010000047.1"/>
</dbReference>
<feature type="signal peptide" evidence="1">
    <location>
        <begin position="1"/>
        <end position="24"/>
    </location>
</feature>
<protein>
    <submittedName>
        <fullName evidence="3">PepSY domain-containing protein</fullName>
    </submittedName>
</protein>
<evidence type="ECO:0000256" key="1">
    <source>
        <dbReference type="SAM" id="SignalP"/>
    </source>
</evidence>
<dbReference type="Proteomes" id="UP000639516">
    <property type="component" value="Unassembled WGS sequence"/>
</dbReference>
<keyword evidence="1" id="KW-0732">Signal</keyword>
<evidence type="ECO:0000313" key="4">
    <source>
        <dbReference type="Proteomes" id="UP000639516"/>
    </source>
</evidence>
<reference evidence="3 4" key="1">
    <citation type="journal article" date="2020" name="Arch. Microbiol.">
        <title>Bradyrhizobium campsiandrae sp. nov., a nitrogen-fixing bacterial strain isolated from a native leguminous tree from the Amazon adapted to flooded conditions.</title>
        <authorList>
            <person name="Cabral Michel D."/>
            <person name="Martins da Costa E."/>
            <person name="Azarias Guimaraes A."/>
            <person name="Soares de Carvalho T."/>
            <person name="Santos de Castro Caputo P."/>
            <person name="Willems A."/>
            <person name="de Souza Moreira F.M."/>
        </authorList>
    </citation>
    <scope>NUCLEOTIDE SEQUENCE [LARGE SCALE GENOMIC DNA]</scope>
    <source>
        <strain evidence="4">INPA 384B</strain>
    </source>
</reference>
<dbReference type="Gene3D" id="3.10.450.40">
    <property type="match status" value="1"/>
</dbReference>
<accession>A0ABR7U634</accession>
<feature type="chain" id="PRO_5045714955" evidence="1">
    <location>
        <begin position="25"/>
        <end position="199"/>
    </location>
</feature>
<evidence type="ECO:0000313" key="3">
    <source>
        <dbReference type="EMBL" id="MBC9979063.1"/>
    </source>
</evidence>
<comment type="caution">
    <text evidence="3">The sequence shown here is derived from an EMBL/GenBank/DDBJ whole genome shotgun (WGS) entry which is preliminary data.</text>
</comment>
<evidence type="ECO:0000259" key="2">
    <source>
        <dbReference type="Pfam" id="PF03413"/>
    </source>
</evidence>
<proteinExistence type="predicted"/>
<keyword evidence="4" id="KW-1185">Reference proteome</keyword>
<dbReference type="Pfam" id="PF03413">
    <property type="entry name" value="PepSY"/>
    <property type="match status" value="1"/>
</dbReference>
<gene>
    <name evidence="3" type="ORF">HA482_12730</name>
</gene>
<dbReference type="EMBL" id="JAATTO010000015">
    <property type="protein sequence ID" value="MBC9979063.1"/>
    <property type="molecule type" value="Genomic_DNA"/>
</dbReference>
<feature type="domain" description="PepSY" evidence="2">
    <location>
        <begin position="63"/>
        <end position="120"/>
    </location>
</feature>
<name>A0ABR7U634_9BRAD</name>
<organism evidence="3 4">
    <name type="scientific">Bradyrhizobium campsiandrae</name>
    <dbReference type="NCBI Taxonomy" id="1729892"/>
    <lineage>
        <taxon>Bacteria</taxon>
        <taxon>Pseudomonadati</taxon>
        <taxon>Pseudomonadota</taxon>
        <taxon>Alphaproteobacteria</taxon>
        <taxon>Hyphomicrobiales</taxon>
        <taxon>Nitrobacteraceae</taxon>
        <taxon>Bradyrhizobium</taxon>
    </lineage>
</organism>
<sequence length="199" mass="21408">MSKTILYLIPLLPLVALSPSRAIAWPDATPVLLQKQAAAQVDNEDTGNDAARRELELFRAAKVPLRRAIAIAEKLHAGSRAADVTFDSSSGSAVYKVRTTRKSRIWENAIDGKTGDVAGRETVLSLENLDANDRNDFVALEGVGQKLSDAALIAEKAADGKAIGASLLNKDGKLHFLVLIVSGNHLKEVILEPPRARRP</sequence>